<dbReference type="SUPFAM" id="SSF56300">
    <property type="entry name" value="Metallo-dependent phosphatases"/>
    <property type="match status" value="1"/>
</dbReference>
<dbReference type="Pfam" id="PF09423">
    <property type="entry name" value="PhoD"/>
    <property type="match status" value="1"/>
</dbReference>
<gene>
    <name evidence="2" type="primary">phoD_3</name>
    <name evidence="2" type="ORF">ETAA8_53840</name>
</gene>
<name>A0A517YJ83_9BACT</name>
<keyword evidence="2" id="KW-0378">Hydrolase</keyword>
<dbReference type="GO" id="GO:0004035">
    <property type="term" value="F:alkaline phosphatase activity"/>
    <property type="evidence" value="ECO:0007669"/>
    <property type="project" value="UniProtKB-EC"/>
</dbReference>
<dbReference type="InterPro" id="IPR018946">
    <property type="entry name" value="PhoD-like_MPP"/>
</dbReference>
<dbReference type="KEGG" id="aagg:ETAA8_53840"/>
<dbReference type="Gene3D" id="3.60.21.70">
    <property type="entry name" value="PhoD-like phosphatase"/>
    <property type="match status" value="1"/>
</dbReference>
<dbReference type="InterPro" id="IPR038607">
    <property type="entry name" value="PhoD-like_sf"/>
</dbReference>
<organism evidence="2 3">
    <name type="scientific">Anatilimnocola aggregata</name>
    <dbReference type="NCBI Taxonomy" id="2528021"/>
    <lineage>
        <taxon>Bacteria</taxon>
        <taxon>Pseudomonadati</taxon>
        <taxon>Planctomycetota</taxon>
        <taxon>Planctomycetia</taxon>
        <taxon>Pirellulales</taxon>
        <taxon>Pirellulaceae</taxon>
        <taxon>Anatilimnocola</taxon>
    </lineage>
</organism>
<evidence type="ECO:0000313" key="2">
    <source>
        <dbReference type="EMBL" id="QDU30265.1"/>
    </source>
</evidence>
<evidence type="ECO:0000313" key="3">
    <source>
        <dbReference type="Proteomes" id="UP000315017"/>
    </source>
</evidence>
<sequence length="416" mass="47288">MEGPELTSLRGGNRKPHWVSLLGEYIVHILKFDGTCQFFLDHFLLGGSYMNLRGLLLVSLVFTALMTAGSRGQDAADKPFPVPEGAPLIENTRGLISRIAFGSCGNQNKSQPILKHVIEQKPDVFCYLGDNIYGDSRTLAVLRAKYLKLAEKSEFQALRSAMPLIATWDDHDYGENDSGKEYVLREESKRMFLEFFREPEGTQRRKRPGIYTSYVFAGNERRVQIIVLDTRSFRDQLAKNPRFGGEKSWKNDYHPDPNPEKTLLGKAQWEWLEAEFKQPADVRVIASSIQFAHEYNGYESWTNLPGEQAKLLDVLRRTKANGVVFISGDVHWGELSILNRDGLYPLYDVTSSGLTETWPSIEPNRNRFGDAVRENNFGLIEIDWEPMDPALSLQLIDIKGTIRVKKVVKLSELQAK</sequence>
<reference evidence="2 3" key="1">
    <citation type="submission" date="2019-02" db="EMBL/GenBank/DDBJ databases">
        <title>Deep-cultivation of Planctomycetes and their phenomic and genomic characterization uncovers novel biology.</title>
        <authorList>
            <person name="Wiegand S."/>
            <person name="Jogler M."/>
            <person name="Boedeker C."/>
            <person name="Pinto D."/>
            <person name="Vollmers J."/>
            <person name="Rivas-Marin E."/>
            <person name="Kohn T."/>
            <person name="Peeters S.H."/>
            <person name="Heuer A."/>
            <person name="Rast P."/>
            <person name="Oberbeckmann S."/>
            <person name="Bunk B."/>
            <person name="Jeske O."/>
            <person name="Meyerdierks A."/>
            <person name="Storesund J.E."/>
            <person name="Kallscheuer N."/>
            <person name="Luecker S."/>
            <person name="Lage O.M."/>
            <person name="Pohl T."/>
            <person name="Merkel B.J."/>
            <person name="Hornburger P."/>
            <person name="Mueller R.-W."/>
            <person name="Bruemmer F."/>
            <person name="Labrenz M."/>
            <person name="Spormann A.M."/>
            <person name="Op den Camp H."/>
            <person name="Overmann J."/>
            <person name="Amann R."/>
            <person name="Jetten M.S.M."/>
            <person name="Mascher T."/>
            <person name="Medema M.H."/>
            <person name="Devos D.P."/>
            <person name="Kaster A.-K."/>
            <person name="Ovreas L."/>
            <person name="Rohde M."/>
            <person name="Galperin M.Y."/>
            <person name="Jogler C."/>
        </authorList>
    </citation>
    <scope>NUCLEOTIDE SEQUENCE [LARGE SCALE GENOMIC DNA]</scope>
    <source>
        <strain evidence="2 3">ETA_A8</strain>
    </source>
</reference>
<feature type="domain" description="PhoD-like phosphatase metallophosphatase" evidence="1">
    <location>
        <begin position="103"/>
        <end position="338"/>
    </location>
</feature>
<dbReference type="PANTHER" id="PTHR33987:SF1">
    <property type="entry name" value="CALCINEURIN-LIKE METALLO-PHOSPHOESTERASE SUPERFAMILY PROTEIN"/>
    <property type="match status" value="1"/>
</dbReference>
<dbReference type="EC" id="3.1.3.1" evidence="2"/>
<keyword evidence="3" id="KW-1185">Reference proteome</keyword>
<evidence type="ECO:0000259" key="1">
    <source>
        <dbReference type="Pfam" id="PF09423"/>
    </source>
</evidence>
<protein>
    <submittedName>
        <fullName evidence="2">Alkaline phosphatase D</fullName>
        <ecNumber evidence="2">3.1.3.1</ecNumber>
    </submittedName>
</protein>
<dbReference type="InterPro" id="IPR029052">
    <property type="entry name" value="Metallo-depent_PP-like"/>
</dbReference>
<dbReference type="CDD" id="cd07389">
    <property type="entry name" value="MPP_PhoD"/>
    <property type="match status" value="1"/>
</dbReference>
<accession>A0A517YJ83</accession>
<dbReference type="AlphaFoldDB" id="A0A517YJ83"/>
<proteinExistence type="predicted"/>
<dbReference type="EMBL" id="CP036274">
    <property type="protein sequence ID" value="QDU30265.1"/>
    <property type="molecule type" value="Genomic_DNA"/>
</dbReference>
<dbReference type="Proteomes" id="UP000315017">
    <property type="component" value="Chromosome"/>
</dbReference>
<dbReference type="PANTHER" id="PTHR33987">
    <property type="entry name" value="CALCINEURIN-LIKE METALLO-PHOSPHOESTERASE SUPERFAMILY PROTEIN"/>
    <property type="match status" value="1"/>
</dbReference>